<dbReference type="AlphaFoldDB" id="A0A9P6AET5"/>
<evidence type="ECO:0000313" key="2">
    <source>
        <dbReference type="EMBL" id="KAF9503864.1"/>
    </source>
</evidence>
<name>A0A9P6AET5_9AGAM</name>
<feature type="compositionally biased region" description="Basic and acidic residues" evidence="1">
    <location>
        <begin position="207"/>
        <end position="231"/>
    </location>
</feature>
<gene>
    <name evidence="2" type="ORF">BS47DRAFT_1369217</name>
</gene>
<feature type="region of interest" description="Disordered" evidence="1">
    <location>
        <begin position="207"/>
        <end position="254"/>
    </location>
</feature>
<feature type="compositionally biased region" description="Polar residues" evidence="1">
    <location>
        <begin position="237"/>
        <end position="254"/>
    </location>
</feature>
<protein>
    <submittedName>
        <fullName evidence="2">Uncharacterized protein</fullName>
    </submittedName>
</protein>
<keyword evidence="3" id="KW-1185">Reference proteome</keyword>
<feature type="region of interest" description="Disordered" evidence="1">
    <location>
        <begin position="91"/>
        <end position="111"/>
    </location>
</feature>
<sequence>MGSSLKAHLRAPCQSSIPFICRNQWGQTVHTLMLMSQNSKTSNNETKLMTIKTKESHKGLHINVPSDQLTMAQPKATMGFKQKTLDAIKLSRSRTEPTKQAASGRYPKSTGRHLGQVTSHRQFLDAYCVVRSCKVILKKRIMPANLESMYMGLTHGMTWILENNIIDLIFKTVIEYHISCCVYEPFDTLVSGSNELTQQELINALDEPKSELPIGDRSDININKPSKDIRGPPEALSKSSESATKTGSIPPKSQTNAYSMWLVHKDKHLHTRTMSNDGECPDKPKLSAVTRAHLLQQSSLDYLIMPWSYLRSDISNTRLSWVHETQTSTTIVRENKHLSWLPC</sequence>
<dbReference type="Gene3D" id="3.90.1750.10">
    <property type="entry name" value="Hect, E3 ligase catalytic domains"/>
    <property type="match status" value="1"/>
</dbReference>
<proteinExistence type="predicted"/>
<evidence type="ECO:0000313" key="3">
    <source>
        <dbReference type="Proteomes" id="UP000886523"/>
    </source>
</evidence>
<dbReference type="Gene3D" id="3.30.2160.10">
    <property type="entry name" value="Hect, E3 ligase catalytic domain"/>
    <property type="match status" value="1"/>
</dbReference>
<reference evidence="2" key="1">
    <citation type="journal article" date="2020" name="Nat. Commun.">
        <title>Large-scale genome sequencing of mycorrhizal fungi provides insights into the early evolution of symbiotic traits.</title>
        <authorList>
            <person name="Miyauchi S."/>
            <person name="Kiss E."/>
            <person name="Kuo A."/>
            <person name="Drula E."/>
            <person name="Kohler A."/>
            <person name="Sanchez-Garcia M."/>
            <person name="Morin E."/>
            <person name="Andreopoulos B."/>
            <person name="Barry K.W."/>
            <person name="Bonito G."/>
            <person name="Buee M."/>
            <person name="Carver A."/>
            <person name="Chen C."/>
            <person name="Cichocki N."/>
            <person name="Clum A."/>
            <person name="Culley D."/>
            <person name="Crous P.W."/>
            <person name="Fauchery L."/>
            <person name="Girlanda M."/>
            <person name="Hayes R.D."/>
            <person name="Keri Z."/>
            <person name="LaButti K."/>
            <person name="Lipzen A."/>
            <person name="Lombard V."/>
            <person name="Magnuson J."/>
            <person name="Maillard F."/>
            <person name="Murat C."/>
            <person name="Nolan M."/>
            <person name="Ohm R.A."/>
            <person name="Pangilinan J."/>
            <person name="Pereira M.F."/>
            <person name="Perotto S."/>
            <person name="Peter M."/>
            <person name="Pfister S."/>
            <person name="Riley R."/>
            <person name="Sitrit Y."/>
            <person name="Stielow J.B."/>
            <person name="Szollosi G."/>
            <person name="Zifcakova L."/>
            <person name="Stursova M."/>
            <person name="Spatafora J.W."/>
            <person name="Tedersoo L."/>
            <person name="Vaario L.M."/>
            <person name="Yamada A."/>
            <person name="Yan M."/>
            <person name="Wang P."/>
            <person name="Xu J."/>
            <person name="Bruns T."/>
            <person name="Baldrian P."/>
            <person name="Vilgalys R."/>
            <person name="Dunand C."/>
            <person name="Henrissat B."/>
            <person name="Grigoriev I.V."/>
            <person name="Hibbett D."/>
            <person name="Nagy L.G."/>
            <person name="Martin F.M."/>
        </authorList>
    </citation>
    <scope>NUCLEOTIDE SEQUENCE</scope>
    <source>
        <strain evidence="2">UP504</strain>
    </source>
</reference>
<evidence type="ECO:0000256" key="1">
    <source>
        <dbReference type="SAM" id="MobiDB-lite"/>
    </source>
</evidence>
<dbReference type="Proteomes" id="UP000886523">
    <property type="component" value="Unassembled WGS sequence"/>
</dbReference>
<dbReference type="EMBL" id="MU129291">
    <property type="protein sequence ID" value="KAF9503864.1"/>
    <property type="molecule type" value="Genomic_DNA"/>
</dbReference>
<comment type="caution">
    <text evidence="2">The sequence shown here is derived from an EMBL/GenBank/DDBJ whole genome shotgun (WGS) entry which is preliminary data.</text>
</comment>
<accession>A0A9P6AET5</accession>
<organism evidence="2 3">
    <name type="scientific">Hydnum rufescens UP504</name>
    <dbReference type="NCBI Taxonomy" id="1448309"/>
    <lineage>
        <taxon>Eukaryota</taxon>
        <taxon>Fungi</taxon>
        <taxon>Dikarya</taxon>
        <taxon>Basidiomycota</taxon>
        <taxon>Agaricomycotina</taxon>
        <taxon>Agaricomycetes</taxon>
        <taxon>Cantharellales</taxon>
        <taxon>Hydnaceae</taxon>
        <taxon>Hydnum</taxon>
    </lineage>
</organism>